<evidence type="ECO:0000256" key="3">
    <source>
        <dbReference type="ARBA" id="ARBA00023002"/>
    </source>
</evidence>
<evidence type="ECO:0000256" key="4">
    <source>
        <dbReference type="PIRSR" id="PIRSR000097-1"/>
    </source>
</evidence>
<dbReference type="PROSITE" id="PS00063">
    <property type="entry name" value="ALDOKETO_REDUCTASE_3"/>
    <property type="match status" value="1"/>
</dbReference>
<dbReference type="InterPro" id="IPR018170">
    <property type="entry name" value="Aldo/ket_reductase_CS"/>
</dbReference>
<dbReference type="Gene3D" id="3.20.20.100">
    <property type="entry name" value="NADP-dependent oxidoreductase domain"/>
    <property type="match status" value="1"/>
</dbReference>
<dbReference type="GO" id="GO:0016616">
    <property type="term" value="F:oxidoreductase activity, acting on the CH-OH group of donors, NAD or NADP as acceptor"/>
    <property type="evidence" value="ECO:0007669"/>
    <property type="project" value="UniProtKB-ARBA"/>
</dbReference>
<keyword evidence="2" id="KW-0521">NADP</keyword>
<comment type="similarity">
    <text evidence="1">Belongs to the aldo/keto reductase family.</text>
</comment>
<evidence type="ECO:0000256" key="6">
    <source>
        <dbReference type="PIRSR" id="PIRSR000097-3"/>
    </source>
</evidence>
<dbReference type="InterPro" id="IPR023210">
    <property type="entry name" value="NADP_OxRdtase_dom"/>
</dbReference>
<evidence type="ECO:0000259" key="7">
    <source>
        <dbReference type="Pfam" id="PF00248"/>
    </source>
</evidence>
<dbReference type="InterPro" id="IPR036812">
    <property type="entry name" value="NAD(P)_OxRdtase_dom_sf"/>
</dbReference>
<accession>A0A7L7KW39</accession>
<evidence type="ECO:0000313" key="8">
    <source>
        <dbReference type="EMBL" id="QMS85968.1"/>
    </source>
</evidence>
<feature type="active site" description="Proton donor" evidence="4">
    <location>
        <position position="48"/>
    </location>
</feature>
<dbReference type="RefSeq" id="WP_258877783.1">
    <property type="nucleotide sequence ID" value="NZ_CP048914.1"/>
</dbReference>
<dbReference type="CDD" id="cd19071">
    <property type="entry name" value="AKR_AKR1-5-like"/>
    <property type="match status" value="1"/>
</dbReference>
<dbReference type="PRINTS" id="PR00069">
    <property type="entry name" value="ALDKETRDTASE"/>
</dbReference>
<dbReference type="FunFam" id="3.20.20.100:FF:000015">
    <property type="entry name" value="Oxidoreductase, aldo/keto reductase family"/>
    <property type="match status" value="1"/>
</dbReference>
<organism evidence="8 9">
    <name type="scientific">Candidatus Xianfuyuplasma coldseepsis</name>
    <dbReference type="NCBI Taxonomy" id="2782163"/>
    <lineage>
        <taxon>Bacteria</taxon>
        <taxon>Bacillati</taxon>
        <taxon>Mycoplasmatota</taxon>
        <taxon>Mollicutes</taxon>
        <taxon>Candidatus Izemoplasmatales</taxon>
        <taxon>Candidatus Izemoplasmataceae</taxon>
        <taxon>Candidatus Xianfuyuplasma</taxon>
    </lineage>
</organism>
<evidence type="ECO:0000256" key="5">
    <source>
        <dbReference type="PIRSR" id="PIRSR000097-2"/>
    </source>
</evidence>
<keyword evidence="3" id="KW-0560">Oxidoreductase</keyword>
<dbReference type="PANTHER" id="PTHR43827">
    <property type="entry name" value="2,5-DIKETO-D-GLUCONIC ACID REDUCTASE"/>
    <property type="match status" value="1"/>
</dbReference>
<gene>
    <name evidence="8" type="ORF">G4Z02_09490</name>
</gene>
<dbReference type="Pfam" id="PF00248">
    <property type="entry name" value="Aldo_ket_red"/>
    <property type="match status" value="1"/>
</dbReference>
<dbReference type="KEGG" id="xcl:G4Z02_09490"/>
<proteinExistence type="inferred from homology"/>
<feature type="domain" description="NADP-dependent oxidoreductase" evidence="7">
    <location>
        <begin position="15"/>
        <end position="260"/>
    </location>
</feature>
<dbReference type="AlphaFoldDB" id="A0A7L7KW39"/>
<evidence type="ECO:0000313" key="9">
    <source>
        <dbReference type="Proteomes" id="UP000514720"/>
    </source>
</evidence>
<reference evidence="8 9" key="1">
    <citation type="submission" date="2020-02" db="EMBL/GenBank/DDBJ databases">
        <authorList>
            <person name="Zheng R.K."/>
            <person name="Sun C.M."/>
        </authorList>
    </citation>
    <scope>NUCLEOTIDE SEQUENCE [LARGE SCALE GENOMIC DNA]</scope>
    <source>
        <strain evidence="9">zrk13</strain>
    </source>
</reference>
<dbReference type="InterPro" id="IPR020471">
    <property type="entry name" value="AKR"/>
</dbReference>
<feature type="binding site" evidence="5">
    <location>
        <position position="106"/>
    </location>
    <ligand>
        <name>substrate</name>
    </ligand>
</feature>
<feature type="site" description="Lowers pKa of active site Tyr" evidence="6">
    <location>
        <position position="73"/>
    </location>
</feature>
<evidence type="ECO:0000256" key="2">
    <source>
        <dbReference type="ARBA" id="ARBA00022857"/>
    </source>
</evidence>
<sequence>MKTFTLANGVSIPAIGLGTWKSREEDAYQATLWALEAGYRHIDTAQIYGNEEQVGRAIKDSKVPREDIFVTTKLWNTSQGYESTKKAFQHSLDAMELEYVDLYLIHWFKGYEKGLASWRAMEELYNEGKIRAIGVSNHNVHHLMNLIEHATIKPMVNQVETHVELQNEFLRSYCAEHDIVLEAYAPFMSWRVDELIQNETLQEIAEKYQKTVPQVTLKWLEQRGIVALPKSVNKERILANFDVHDFSLEDSDMERIKGLNKGNKMFPEFDNVMF</sequence>
<name>A0A7L7KW39_9MOLU</name>
<protein>
    <submittedName>
        <fullName evidence="8">Aldo/keto reductase</fullName>
    </submittedName>
</protein>
<evidence type="ECO:0000256" key="1">
    <source>
        <dbReference type="ARBA" id="ARBA00007905"/>
    </source>
</evidence>
<dbReference type="PROSITE" id="PS00798">
    <property type="entry name" value="ALDOKETO_REDUCTASE_1"/>
    <property type="match status" value="1"/>
</dbReference>
<dbReference type="PANTHER" id="PTHR43827:SF3">
    <property type="entry name" value="NADP-DEPENDENT OXIDOREDUCTASE DOMAIN-CONTAINING PROTEIN"/>
    <property type="match status" value="1"/>
</dbReference>
<dbReference type="Proteomes" id="UP000514720">
    <property type="component" value="Chromosome"/>
</dbReference>
<dbReference type="PIRSF" id="PIRSF000097">
    <property type="entry name" value="AKR"/>
    <property type="match status" value="1"/>
</dbReference>
<dbReference type="SUPFAM" id="SSF51430">
    <property type="entry name" value="NAD(P)-linked oxidoreductase"/>
    <property type="match status" value="1"/>
</dbReference>
<keyword evidence="9" id="KW-1185">Reference proteome</keyword>
<dbReference type="EMBL" id="CP048914">
    <property type="protein sequence ID" value="QMS85968.1"/>
    <property type="molecule type" value="Genomic_DNA"/>
</dbReference>